<sequence length="84" mass="9137">MGGCVSAPKEVALNEGELAPVAETVVAQENTQEEGDKKEEPLVELTEAKEEKVEAKAEEAETKEPEKEEVNAEDKKSEEPLVTL</sequence>
<name>A0A445L3S1_GLYSO</name>
<dbReference type="EMBL" id="QZWG01000004">
    <property type="protein sequence ID" value="RZC17858.1"/>
    <property type="molecule type" value="Genomic_DNA"/>
</dbReference>
<comment type="caution">
    <text evidence="2">The sequence shown here is derived from an EMBL/GenBank/DDBJ whole genome shotgun (WGS) entry which is preliminary data.</text>
</comment>
<protein>
    <submittedName>
        <fullName evidence="2">Uncharacterized protein</fullName>
    </submittedName>
</protein>
<evidence type="ECO:0000256" key="1">
    <source>
        <dbReference type="SAM" id="MobiDB-lite"/>
    </source>
</evidence>
<organism evidence="2 3">
    <name type="scientific">Glycine soja</name>
    <name type="common">Wild soybean</name>
    <dbReference type="NCBI Taxonomy" id="3848"/>
    <lineage>
        <taxon>Eukaryota</taxon>
        <taxon>Viridiplantae</taxon>
        <taxon>Streptophyta</taxon>
        <taxon>Embryophyta</taxon>
        <taxon>Tracheophyta</taxon>
        <taxon>Spermatophyta</taxon>
        <taxon>Magnoliopsida</taxon>
        <taxon>eudicotyledons</taxon>
        <taxon>Gunneridae</taxon>
        <taxon>Pentapetalae</taxon>
        <taxon>rosids</taxon>
        <taxon>fabids</taxon>
        <taxon>Fabales</taxon>
        <taxon>Fabaceae</taxon>
        <taxon>Papilionoideae</taxon>
        <taxon>50 kb inversion clade</taxon>
        <taxon>NPAAA clade</taxon>
        <taxon>indigoferoid/millettioid clade</taxon>
        <taxon>Phaseoleae</taxon>
        <taxon>Glycine</taxon>
        <taxon>Glycine subgen. Soja</taxon>
    </lineage>
</organism>
<dbReference type="Proteomes" id="UP000289340">
    <property type="component" value="Chromosome 4"/>
</dbReference>
<dbReference type="AlphaFoldDB" id="A0A445L3S1"/>
<proteinExistence type="predicted"/>
<feature type="region of interest" description="Disordered" evidence="1">
    <location>
        <begin position="49"/>
        <end position="84"/>
    </location>
</feature>
<gene>
    <name evidence="2" type="ORF">D0Y65_010528</name>
</gene>
<evidence type="ECO:0000313" key="3">
    <source>
        <dbReference type="Proteomes" id="UP000289340"/>
    </source>
</evidence>
<accession>A0A445L3S1</accession>
<reference evidence="2 3" key="1">
    <citation type="submission" date="2018-09" db="EMBL/GenBank/DDBJ databases">
        <title>A high-quality reference genome of wild soybean provides a powerful tool to mine soybean genomes.</title>
        <authorList>
            <person name="Xie M."/>
            <person name="Chung C.Y.L."/>
            <person name="Li M.-W."/>
            <person name="Wong F.-L."/>
            <person name="Chan T.-F."/>
            <person name="Lam H.-M."/>
        </authorList>
    </citation>
    <scope>NUCLEOTIDE SEQUENCE [LARGE SCALE GENOMIC DNA]</scope>
    <source>
        <strain evidence="3">cv. W05</strain>
        <tissue evidence="2">Hypocotyl of etiolated seedlings</tissue>
    </source>
</reference>
<evidence type="ECO:0000313" key="2">
    <source>
        <dbReference type="EMBL" id="RZC17858.1"/>
    </source>
</evidence>
<keyword evidence="3" id="KW-1185">Reference proteome</keyword>